<dbReference type="InterPro" id="IPR051244">
    <property type="entry name" value="TCAF"/>
</dbReference>
<dbReference type="STRING" id="8840.ENSAPLP00000027012"/>
<dbReference type="PANTHER" id="PTHR15730:SF5">
    <property type="entry name" value="SI:CH211-210B2.2-RELATED"/>
    <property type="match status" value="1"/>
</dbReference>
<evidence type="ECO:0000256" key="1">
    <source>
        <dbReference type="SAM" id="MobiDB-lite"/>
    </source>
</evidence>
<reference evidence="2" key="2">
    <citation type="submission" date="2025-08" db="UniProtKB">
        <authorList>
            <consortium name="Ensembl"/>
        </authorList>
    </citation>
    <scope>IDENTIFICATION</scope>
</reference>
<dbReference type="OMA" id="GHAWSLP"/>
<organism evidence="2 3">
    <name type="scientific">Anas platyrhynchos platyrhynchos</name>
    <name type="common">Northern mallard</name>
    <dbReference type="NCBI Taxonomy" id="8840"/>
    <lineage>
        <taxon>Eukaryota</taxon>
        <taxon>Metazoa</taxon>
        <taxon>Chordata</taxon>
        <taxon>Craniata</taxon>
        <taxon>Vertebrata</taxon>
        <taxon>Euteleostomi</taxon>
        <taxon>Archelosauria</taxon>
        <taxon>Archosauria</taxon>
        <taxon>Dinosauria</taxon>
        <taxon>Saurischia</taxon>
        <taxon>Theropoda</taxon>
        <taxon>Coelurosauria</taxon>
        <taxon>Aves</taxon>
        <taxon>Neognathae</taxon>
        <taxon>Galloanserae</taxon>
        <taxon>Anseriformes</taxon>
        <taxon>Anatidae</taxon>
        <taxon>Anatinae</taxon>
        <taxon>Anas</taxon>
    </lineage>
</organism>
<dbReference type="GeneTree" id="ENSGT00390000017365"/>
<dbReference type="Ensembl" id="ENSAPLT00000032646.1">
    <property type="protein sequence ID" value="ENSAPLP00000027012.1"/>
    <property type="gene ID" value="ENSAPLG00000024287.1"/>
</dbReference>
<evidence type="ECO:0000313" key="2">
    <source>
        <dbReference type="Ensembl" id="ENSAPLP00000027012.1"/>
    </source>
</evidence>
<feature type="compositionally biased region" description="Polar residues" evidence="1">
    <location>
        <begin position="110"/>
        <end position="119"/>
    </location>
</feature>
<dbReference type="PANTHER" id="PTHR15730">
    <property type="entry name" value="EXPERIMENTAL AUTOIMMUNE PROSTATITIS ANTIGEN 2-RELATED"/>
    <property type="match status" value="1"/>
</dbReference>
<sequence length="119" mass="13043">MAKFLLNAVRWLDAGRKGLVGVDASLEKLCGLFSEEEVKSQVSELTGNMSVYCCPSYSDKQVETIHAFVAEGGGLLIGGQACFLPLGWPHLHHSTRKERPGKSAHHCRRGSQSSFLQAW</sequence>
<reference evidence="2" key="3">
    <citation type="submission" date="2025-09" db="UniProtKB">
        <authorList>
            <consortium name="Ensembl"/>
        </authorList>
    </citation>
    <scope>IDENTIFICATION</scope>
</reference>
<name>A0A493TMA4_ANAPP</name>
<dbReference type="GO" id="GO:0044325">
    <property type="term" value="F:transmembrane transporter binding"/>
    <property type="evidence" value="ECO:0007669"/>
    <property type="project" value="TreeGrafter"/>
</dbReference>
<dbReference type="GO" id="GO:0005886">
    <property type="term" value="C:plasma membrane"/>
    <property type="evidence" value="ECO:0007669"/>
    <property type="project" value="TreeGrafter"/>
</dbReference>
<accession>A0A493TMA4</accession>
<proteinExistence type="predicted"/>
<evidence type="ECO:0000313" key="3">
    <source>
        <dbReference type="Proteomes" id="UP000016666"/>
    </source>
</evidence>
<dbReference type="Proteomes" id="UP000016666">
    <property type="component" value="Unassembled WGS sequence"/>
</dbReference>
<dbReference type="AlphaFoldDB" id="A0A493TMA4"/>
<dbReference type="GO" id="GO:0090314">
    <property type="term" value="P:positive regulation of protein targeting to membrane"/>
    <property type="evidence" value="ECO:0007669"/>
    <property type="project" value="TreeGrafter"/>
</dbReference>
<protein>
    <submittedName>
        <fullName evidence="2">Uncharacterized protein</fullName>
    </submittedName>
</protein>
<reference evidence="3" key="1">
    <citation type="submission" date="2017-10" db="EMBL/GenBank/DDBJ databases">
        <title>A new Pekin duck reference genome.</title>
        <authorList>
            <person name="Hou Z.-C."/>
            <person name="Zhou Z.-K."/>
            <person name="Zhu F."/>
            <person name="Hou S.-S."/>
        </authorList>
    </citation>
    <scope>NUCLEOTIDE SEQUENCE [LARGE SCALE GENOMIC DNA]</scope>
</reference>
<feature type="region of interest" description="Disordered" evidence="1">
    <location>
        <begin position="95"/>
        <end position="119"/>
    </location>
</feature>
<keyword evidence="3" id="KW-1185">Reference proteome</keyword>